<accession>A0A4Y7TCJ2</accession>
<organism evidence="1 2">
    <name type="scientific">Coprinellus micaceus</name>
    <name type="common">Glistening ink-cap mushroom</name>
    <name type="synonym">Coprinus micaceus</name>
    <dbReference type="NCBI Taxonomy" id="71717"/>
    <lineage>
        <taxon>Eukaryota</taxon>
        <taxon>Fungi</taxon>
        <taxon>Dikarya</taxon>
        <taxon>Basidiomycota</taxon>
        <taxon>Agaricomycotina</taxon>
        <taxon>Agaricomycetes</taxon>
        <taxon>Agaricomycetidae</taxon>
        <taxon>Agaricales</taxon>
        <taxon>Agaricineae</taxon>
        <taxon>Psathyrellaceae</taxon>
        <taxon>Coprinellus</taxon>
    </lineage>
</organism>
<keyword evidence="2" id="KW-1185">Reference proteome</keyword>
<dbReference type="EMBL" id="QPFP01000017">
    <property type="protein sequence ID" value="TEB31896.1"/>
    <property type="molecule type" value="Genomic_DNA"/>
</dbReference>
<name>A0A4Y7TCJ2_COPMI</name>
<dbReference type="Proteomes" id="UP000298030">
    <property type="component" value="Unassembled WGS sequence"/>
</dbReference>
<protein>
    <submittedName>
        <fullName evidence="1">Uncharacterized protein</fullName>
    </submittedName>
</protein>
<proteinExistence type="predicted"/>
<sequence length="78" mass="8796">MDHYHPLPPVNGRAPACWALGIANALTFDRTQLRVLSLFVPIPVMWSFGKILRDHRTTILHSIKATPVFVREGVQCFA</sequence>
<gene>
    <name evidence="1" type="ORF">FA13DRAFT_313809</name>
</gene>
<evidence type="ECO:0000313" key="2">
    <source>
        <dbReference type="Proteomes" id="UP000298030"/>
    </source>
</evidence>
<reference evidence="1 2" key="1">
    <citation type="journal article" date="2019" name="Nat. Ecol. Evol.">
        <title>Megaphylogeny resolves global patterns of mushroom evolution.</title>
        <authorList>
            <person name="Varga T."/>
            <person name="Krizsan K."/>
            <person name="Foldi C."/>
            <person name="Dima B."/>
            <person name="Sanchez-Garcia M."/>
            <person name="Sanchez-Ramirez S."/>
            <person name="Szollosi G.J."/>
            <person name="Szarkandi J.G."/>
            <person name="Papp V."/>
            <person name="Albert L."/>
            <person name="Andreopoulos W."/>
            <person name="Angelini C."/>
            <person name="Antonin V."/>
            <person name="Barry K.W."/>
            <person name="Bougher N.L."/>
            <person name="Buchanan P."/>
            <person name="Buyck B."/>
            <person name="Bense V."/>
            <person name="Catcheside P."/>
            <person name="Chovatia M."/>
            <person name="Cooper J."/>
            <person name="Damon W."/>
            <person name="Desjardin D."/>
            <person name="Finy P."/>
            <person name="Geml J."/>
            <person name="Haridas S."/>
            <person name="Hughes K."/>
            <person name="Justo A."/>
            <person name="Karasinski D."/>
            <person name="Kautmanova I."/>
            <person name="Kiss B."/>
            <person name="Kocsube S."/>
            <person name="Kotiranta H."/>
            <person name="LaButti K.M."/>
            <person name="Lechner B.E."/>
            <person name="Liimatainen K."/>
            <person name="Lipzen A."/>
            <person name="Lukacs Z."/>
            <person name="Mihaltcheva S."/>
            <person name="Morgado L.N."/>
            <person name="Niskanen T."/>
            <person name="Noordeloos M.E."/>
            <person name="Ohm R.A."/>
            <person name="Ortiz-Santana B."/>
            <person name="Ovrebo C."/>
            <person name="Racz N."/>
            <person name="Riley R."/>
            <person name="Savchenko A."/>
            <person name="Shiryaev A."/>
            <person name="Soop K."/>
            <person name="Spirin V."/>
            <person name="Szebenyi C."/>
            <person name="Tomsovsky M."/>
            <person name="Tulloss R.E."/>
            <person name="Uehling J."/>
            <person name="Grigoriev I.V."/>
            <person name="Vagvolgyi C."/>
            <person name="Papp T."/>
            <person name="Martin F.M."/>
            <person name="Miettinen O."/>
            <person name="Hibbett D.S."/>
            <person name="Nagy L.G."/>
        </authorList>
    </citation>
    <scope>NUCLEOTIDE SEQUENCE [LARGE SCALE GENOMIC DNA]</scope>
    <source>
        <strain evidence="1 2">FP101781</strain>
    </source>
</reference>
<evidence type="ECO:0000313" key="1">
    <source>
        <dbReference type="EMBL" id="TEB31896.1"/>
    </source>
</evidence>
<comment type="caution">
    <text evidence="1">The sequence shown here is derived from an EMBL/GenBank/DDBJ whole genome shotgun (WGS) entry which is preliminary data.</text>
</comment>
<dbReference type="AlphaFoldDB" id="A0A4Y7TCJ2"/>